<reference evidence="3" key="1">
    <citation type="journal article" date="2015" name="Nat. Genet.">
        <title>The genome and transcriptome of the zoonotic hookworm Ancylostoma ceylanicum identify infection-specific gene families.</title>
        <authorList>
            <person name="Schwarz E.M."/>
            <person name="Hu Y."/>
            <person name="Antoshechkin I."/>
            <person name="Miller M.M."/>
            <person name="Sternberg P.W."/>
            <person name="Aroian R.V."/>
        </authorList>
    </citation>
    <scope>NUCLEOTIDE SEQUENCE</scope>
    <source>
        <strain evidence="3">HY135</strain>
    </source>
</reference>
<name>A0A016T153_9BILA</name>
<keyword evidence="3" id="KW-1185">Reference proteome</keyword>
<dbReference type="AlphaFoldDB" id="A0A016T153"/>
<evidence type="ECO:0000313" key="3">
    <source>
        <dbReference type="Proteomes" id="UP000024635"/>
    </source>
</evidence>
<keyword evidence="1" id="KW-0472">Membrane</keyword>
<organism evidence="2 3">
    <name type="scientific">Ancylostoma ceylanicum</name>
    <dbReference type="NCBI Taxonomy" id="53326"/>
    <lineage>
        <taxon>Eukaryota</taxon>
        <taxon>Metazoa</taxon>
        <taxon>Ecdysozoa</taxon>
        <taxon>Nematoda</taxon>
        <taxon>Chromadorea</taxon>
        <taxon>Rhabditida</taxon>
        <taxon>Rhabditina</taxon>
        <taxon>Rhabditomorpha</taxon>
        <taxon>Strongyloidea</taxon>
        <taxon>Ancylostomatidae</taxon>
        <taxon>Ancylostomatinae</taxon>
        <taxon>Ancylostoma</taxon>
    </lineage>
</organism>
<dbReference type="Proteomes" id="UP000024635">
    <property type="component" value="Unassembled WGS sequence"/>
</dbReference>
<protein>
    <submittedName>
        <fullName evidence="2">Uncharacterized protein</fullName>
    </submittedName>
</protein>
<evidence type="ECO:0000313" key="2">
    <source>
        <dbReference type="EMBL" id="EYB96366.1"/>
    </source>
</evidence>
<evidence type="ECO:0000256" key="1">
    <source>
        <dbReference type="SAM" id="Phobius"/>
    </source>
</evidence>
<gene>
    <name evidence="2" type="primary">Acey_s0151.g2830</name>
    <name evidence="2" type="ORF">Y032_0151g2830</name>
</gene>
<comment type="caution">
    <text evidence="2">The sequence shown here is derived from an EMBL/GenBank/DDBJ whole genome shotgun (WGS) entry which is preliminary data.</text>
</comment>
<keyword evidence="1" id="KW-1133">Transmembrane helix</keyword>
<keyword evidence="1" id="KW-0812">Transmembrane</keyword>
<dbReference type="EMBL" id="JARK01001487">
    <property type="protein sequence ID" value="EYB96366.1"/>
    <property type="molecule type" value="Genomic_DNA"/>
</dbReference>
<proteinExistence type="predicted"/>
<sequence>MSLKRRCSIAVRIVTTKLLLDKREALCSNPRRDGRLTNGSFLPQYERCPHISGPESGFLQLGNLCRNLSSPFDENRLFRKLRIQSAFRLEKMAPLTLDVVRRHCEEAMQLFVELNRNRNSRFCSRVVVWLKFCLLNICGPVIFNCFVVF</sequence>
<accession>A0A016T153</accession>
<feature type="transmembrane region" description="Helical" evidence="1">
    <location>
        <begin position="126"/>
        <end position="143"/>
    </location>
</feature>